<proteinExistence type="predicted"/>
<feature type="transmembrane region" description="Helical" evidence="1">
    <location>
        <begin position="45"/>
        <end position="66"/>
    </location>
</feature>
<organism evidence="2 3">
    <name type="scientific">Triangularia verruculosa</name>
    <dbReference type="NCBI Taxonomy" id="2587418"/>
    <lineage>
        <taxon>Eukaryota</taxon>
        <taxon>Fungi</taxon>
        <taxon>Dikarya</taxon>
        <taxon>Ascomycota</taxon>
        <taxon>Pezizomycotina</taxon>
        <taxon>Sordariomycetes</taxon>
        <taxon>Sordariomycetidae</taxon>
        <taxon>Sordariales</taxon>
        <taxon>Podosporaceae</taxon>
        <taxon>Triangularia</taxon>
    </lineage>
</organism>
<comment type="caution">
    <text evidence="2">The sequence shown here is derived from an EMBL/GenBank/DDBJ whole genome shotgun (WGS) entry which is preliminary data.</text>
</comment>
<accession>A0AAN6X7Y5</accession>
<dbReference type="Proteomes" id="UP001303160">
    <property type="component" value="Unassembled WGS sequence"/>
</dbReference>
<protein>
    <submittedName>
        <fullName evidence="2">Uncharacterized protein</fullName>
    </submittedName>
</protein>
<reference evidence="2" key="2">
    <citation type="submission" date="2023-05" db="EMBL/GenBank/DDBJ databases">
        <authorList>
            <consortium name="Lawrence Berkeley National Laboratory"/>
            <person name="Steindorff A."/>
            <person name="Hensen N."/>
            <person name="Bonometti L."/>
            <person name="Westerberg I."/>
            <person name="Brannstrom I.O."/>
            <person name="Guillou S."/>
            <person name="Cros-Aarteil S."/>
            <person name="Calhoun S."/>
            <person name="Haridas S."/>
            <person name="Kuo A."/>
            <person name="Mondo S."/>
            <person name="Pangilinan J."/>
            <person name="Riley R."/>
            <person name="Labutti K."/>
            <person name="Andreopoulos B."/>
            <person name="Lipzen A."/>
            <person name="Chen C."/>
            <person name="Yanf M."/>
            <person name="Daum C."/>
            <person name="Ng V."/>
            <person name="Clum A."/>
            <person name="Ohm R."/>
            <person name="Martin F."/>
            <person name="Silar P."/>
            <person name="Natvig D."/>
            <person name="Lalanne C."/>
            <person name="Gautier V."/>
            <person name="Ament-Velasquez S.L."/>
            <person name="Kruys A."/>
            <person name="Hutchinson M.I."/>
            <person name="Powell A.J."/>
            <person name="Barry K."/>
            <person name="Miller A.N."/>
            <person name="Grigoriev I.V."/>
            <person name="Debuchy R."/>
            <person name="Gladieux P."/>
            <person name="Thoren M.H."/>
            <person name="Johannesson H."/>
        </authorList>
    </citation>
    <scope>NUCLEOTIDE SEQUENCE</scope>
    <source>
        <strain evidence="2">CBS 315.58</strain>
    </source>
</reference>
<evidence type="ECO:0000313" key="2">
    <source>
        <dbReference type="EMBL" id="KAK4195118.1"/>
    </source>
</evidence>
<keyword evidence="1" id="KW-1133">Transmembrane helix</keyword>
<keyword evidence="3" id="KW-1185">Reference proteome</keyword>
<sequence length="97" mass="10765">MRRVRLWGLDCLAILATFQLVVSFLEEQHGKRYKEHHTDGDSPQVCCLVALPGCVLLSSGLFHAAFQDNLSDMNMDIATGTSVPRHVDLMYACSTIV</sequence>
<keyword evidence="1" id="KW-0472">Membrane</keyword>
<dbReference type="AlphaFoldDB" id="A0AAN6X7Y5"/>
<feature type="transmembrane region" description="Helical" evidence="1">
    <location>
        <begin position="6"/>
        <end position="25"/>
    </location>
</feature>
<name>A0AAN6X7Y5_9PEZI</name>
<reference evidence="2" key="1">
    <citation type="journal article" date="2023" name="Mol. Phylogenet. Evol.">
        <title>Genome-scale phylogeny and comparative genomics of the fungal order Sordariales.</title>
        <authorList>
            <person name="Hensen N."/>
            <person name="Bonometti L."/>
            <person name="Westerberg I."/>
            <person name="Brannstrom I.O."/>
            <person name="Guillou S."/>
            <person name="Cros-Aarteil S."/>
            <person name="Calhoun S."/>
            <person name="Haridas S."/>
            <person name="Kuo A."/>
            <person name="Mondo S."/>
            <person name="Pangilinan J."/>
            <person name="Riley R."/>
            <person name="LaButti K."/>
            <person name="Andreopoulos B."/>
            <person name="Lipzen A."/>
            <person name="Chen C."/>
            <person name="Yan M."/>
            <person name="Daum C."/>
            <person name="Ng V."/>
            <person name="Clum A."/>
            <person name="Steindorff A."/>
            <person name="Ohm R.A."/>
            <person name="Martin F."/>
            <person name="Silar P."/>
            <person name="Natvig D.O."/>
            <person name="Lalanne C."/>
            <person name="Gautier V."/>
            <person name="Ament-Velasquez S.L."/>
            <person name="Kruys A."/>
            <person name="Hutchinson M.I."/>
            <person name="Powell A.J."/>
            <person name="Barry K."/>
            <person name="Miller A.N."/>
            <person name="Grigoriev I.V."/>
            <person name="Debuchy R."/>
            <person name="Gladieux P."/>
            <person name="Hiltunen Thoren M."/>
            <person name="Johannesson H."/>
        </authorList>
    </citation>
    <scope>NUCLEOTIDE SEQUENCE</scope>
    <source>
        <strain evidence="2">CBS 315.58</strain>
    </source>
</reference>
<dbReference type="EMBL" id="MU864025">
    <property type="protein sequence ID" value="KAK4195118.1"/>
    <property type="molecule type" value="Genomic_DNA"/>
</dbReference>
<evidence type="ECO:0000313" key="3">
    <source>
        <dbReference type="Proteomes" id="UP001303160"/>
    </source>
</evidence>
<keyword evidence="1" id="KW-0812">Transmembrane</keyword>
<evidence type="ECO:0000256" key="1">
    <source>
        <dbReference type="SAM" id="Phobius"/>
    </source>
</evidence>
<gene>
    <name evidence="2" type="ORF">QBC40DRAFT_289626</name>
</gene>